<dbReference type="PROSITE" id="PS51257">
    <property type="entry name" value="PROKAR_LIPOPROTEIN"/>
    <property type="match status" value="1"/>
</dbReference>
<evidence type="ECO:0000256" key="1">
    <source>
        <dbReference type="SAM" id="Phobius"/>
    </source>
</evidence>
<protein>
    <submittedName>
        <fullName evidence="2">Uncharacterized protein</fullName>
    </submittedName>
</protein>
<keyword evidence="1" id="KW-1133">Transmembrane helix</keyword>
<keyword evidence="1" id="KW-0472">Membrane</keyword>
<reference evidence="2" key="1">
    <citation type="submission" date="2022-06" db="EMBL/GenBank/DDBJ databases">
        <title>Detection of beta-lactamases in bacteria of animal origin.</title>
        <authorList>
            <person name="Mlynarcik P."/>
            <person name="Zdarska V."/>
            <person name="Chudobova H."/>
            <person name="Prochazkova P."/>
            <person name="Hricova K."/>
            <person name="Mezerova K."/>
            <person name="Bardon J."/>
            <person name="Dolejska M."/>
            <person name="Sukkar I."/>
            <person name="Kolar M."/>
        </authorList>
    </citation>
    <scope>NUCLEOTIDE SEQUENCE</scope>
    <source>
        <strain evidence="2">S 300-3</strain>
    </source>
</reference>
<evidence type="ECO:0000313" key="2">
    <source>
        <dbReference type="EMBL" id="MCO7543769.1"/>
    </source>
</evidence>
<comment type="caution">
    <text evidence="2">The sequence shown here is derived from an EMBL/GenBank/DDBJ whole genome shotgun (WGS) entry which is preliminary data.</text>
</comment>
<name>A0AA41WIQ4_9GAMM</name>
<sequence length="103" mass="11081">MRITKTGMVLCSLYLIASLGCVVWAQFISDPKGKHIILQMPVVLQHGLLLAFDATHILRNMSWAGMYLVLGVPMLGSLILVGSLAESSVSRIRSGASALNKSL</sequence>
<keyword evidence="1" id="KW-0812">Transmembrane</keyword>
<evidence type="ECO:0000313" key="3">
    <source>
        <dbReference type="Proteomes" id="UP001165292"/>
    </source>
</evidence>
<dbReference type="RefSeq" id="WP_125864638.1">
    <property type="nucleotide sequence ID" value="NZ_DAMAYS010000010.1"/>
</dbReference>
<feature type="transmembrane region" description="Helical" evidence="1">
    <location>
        <begin position="64"/>
        <end position="85"/>
    </location>
</feature>
<accession>A0AA41WIQ4</accession>
<dbReference type="EMBL" id="JAMYBS010000002">
    <property type="protein sequence ID" value="MCO7543769.1"/>
    <property type="molecule type" value="Genomic_DNA"/>
</dbReference>
<gene>
    <name evidence="2" type="ORF">NJF43_03250</name>
</gene>
<organism evidence="2 3">
    <name type="scientific">Stutzerimonas nitrititolerans</name>
    <dbReference type="NCBI Taxonomy" id="2482751"/>
    <lineage>
        <taxon>Bacteria</taxon>
        <taxon>Pseudomonadati</taxon>
        <taxon>Pseudomonadota</taxon>
        <taxon>Gammaproteobacteria</taxon>
        <taxon>Pseudomonadales</taxon>
        <taxon>Pseudomonadaceae</taxon>
        <taxon>Stutzerimonas</taxon>
    </lineage>
</organism>
<proteinExistence type="predicted"/>
<dbReference type="AlphaFoldDB" id="A0AA41WIQ4"/>
<dbReference type="Proteomes" id="UP001165292">
    <property type="component" value="Unassembled WGS sequence"/>
</dbReference>